<sequence>MRVAVLPVPELIDITIARQGTRGARMVQIDGVNSVQSRIHQRFATDDRFAATRCHIVATGSQAFDFLSLY</sequence>
<name>A0ABY6W1W6_9BURK</name>
<dbReference type="Proteomes" id="UP000366065">
    <property type="component" value="Unassembled WGS sequence"/>
</dbReference>
<dbReference type="EMBL" id="CABPRV010000005">
    <property type="protein sequence ID" value="VVE11544.1"/>
    <property type="molecule type" value="Genomic_DNA"/>
</dbReference>
<comment type="caution">
    <text evidence="1">The sequence shown here is derived from an EMBL/GenBank/DDBJ whole genome shotgun (WGS) entry which is preliminary data.</text>
</comment>
<evidence type="ECO:0000313" key="2">
    <source>
        <dbReference type="Proteomes" id="UP000366065"/>
    </source>
</evidence>
<proteinExistence type="predicted"/>
<protein>
    <submittedName>
        <fullName evidence="1">Uncharacterized protein</fullName>
    </submittedName>
</protein>
<organism evidence="1 2">
    <name type="scientific">Pandoraea capi</name>
    <dbReference type="NCBI Taxonomy" id="2508286"/>
    <lineage>
        <taxon>Bacteria</taxon>
        <taxon>Pseudomonadati</taxon>
        <taxon>Pseudomonadota</taxon>
        <taxon>Betaproteobacteria</taxon>
        <taxon>Burkholderiales</taxon>
        <taxon>Burkholderiaceae</taxon>
        <taxon>Pandoraea</taxon>
    </lineage>
</organism>
<gene>
    <name evidence="1" type="ORF">PCA20602_02659</name>
</gene>
<reference evidence="1 2" key="1">
    <citation type="submission" date="2019-08" db="EMBL/GenBank/DDBJ databases">
        <authorList>
            <person name="Peeters C."/>
        </authorList>
    </citation>
    <scope>NUCLEOTIDE SEQUENCE [LARGE SCALE GENOMIC DNA]</scope>
    <source>
        <strain evidence="1 2">LMG 20602</strain>
    </source>
</reference>
<evidence type="ECO:0000313" key="1">
    <source>
        <dbReference type="EMBL" id="VVE11544.1"/>
    </source>
</evidence>
<accession>A0ABY6W1W6</accession>
<keyword evidence="2" id="KW-1185">Reference proteome</keyword>